<dbReference type="CDD" id="cd18092">
    <property type="entry name" value="SpoU-like_TrmH"/>
    <property type="match status" value="1"/>
</dbReference>
<dbReference type="EMBL" id="FNIN01000002">
    <property type="protein sequence ID" value="SDN49107.1"/>
    <property type="molecule type" value="Genomic_DNA"/>
</dbReference>
<keyword evidence="4 7" id="KW-0949">S-adenosyl-L-methionine</keyword>
<dbReference type="STRING" id="206665.SAMN04488516_102290"/>
<keyword evidence="10" id="KW-1185">Reference proteome</keyword>
<dbReference type="InterPro" id="IPR001537">
    <property type="entry name" value="SpoU_MeTrfase"/>
</dbReference>
<accession>A0A1H0BU27</accession>
<dbReference type="Gene3D" id="3.40.1280.10">
    <property type="match status" value="1"/>
</dbReference>
<evidence type="ECO:0000256" key="6">
    <source>
        <dbReference type="ARBA" id="ARBA00022884"/>
    </source>
</evidence>
<evidence type="ECO:0000313" key="10">
    <source>
        <dbReference type="Proteomes" id="UP000199602"/>
    </source>
</evidence>
<keyword evidence="1 7" id="KW-0820">tRNA-binding</keyword>
<dbReference type="HAMAP" id="MF_02060">
    <property type="entry name" value="tRNA_methyltr_TrmH"/>
    <property type="match status" value="1"/>
</dbReference>
<feature type="binding site" evidence="7">
    <location>
        <position position="147"/>
    </location>
    <ligand>
        <name>S-adenosyl-L-methionine</name>
        <dbReference type="ChEBI" id="CHEBI:59789"/>
    </ligand>
</feature>
<dbReference type="InterPro" id="IPR033671">
    <property type="entry name" value="TrmH"/>
</dbReference>
<protein>
    <recommendedName>
        <fullName evidence="7">tRNA (guanosine(18)-2'-O)-methyltransferase</fullName>
        <ecNumber evidence="7">2.1.1.34</ecNumber>
    </recommendedName>
    <alternativeName>
        <fullName evidence="7">tRNA [Gm18] methyltransferase</fullName>
    </alternativeName>
</protein>
<reference evidence="9 10" key="1">
    <citation type="submission" date="2016-10" db="EMBL/GenBank/DDBJ databases">
        <authorList>
            <person name="de Groot N.N."/>
        </authorList>
    </citation>
    <scope>NUCLEOTIDE SEQUENCE [LARGE SCALE GENOMIC DNA]</scope>
    <source>
        <strain evidence="9 10">DSM 15269</strain>
    </source>
</reference>
<dbReference type="Proteomes" id="UP000199602">
    <property type="component" value="Unassembled WGS sequence"/>
</dbReference>
<evidence type="ECO:0000256" key="2">
    <source>
        <dbReference type="ARBA" id="ARBA00022603"/>
    </source>
</evidence>
<dbReference type="GO" id="GO:0000049">
    <property type="term" value="F:tRNA binding"/>
    <property type="evidence" value="ECO:0007669"/>
    <property type="project" value="UniProtKB-UniRule"/>
</dbReference>
<name>A0A1H0BU27_9BACT</name>
<keyword evidence="5 7" id="KW-0819">tRNA processing</keyword>
<evidence type="ECO:0000256" key="1">
    <source>
        <dbReference type="ARBA" id="ARBA00022555"/>
    </source>
</evidence>
<feature type="binding site" evidence="7">
    <location>
        <position position="104"/>
    </location>
    <ligand>
        <name>S-adenosyl-L-methionine</name>
        <dbReference type="ChEBI" id="CHEBI:59789"/>
    </ligand>
</feature>
<organism evidence="9 10">
    <name type="scientific">Desulfonauticus submarinus</name>
    <dbReference type="NCBI Taxonomy" id="206665"/>
    <lineage>
        <taxon>Bacteria</taxon>
        <taxon>Pseudomonadati</taxon>
        <taxon>Thermodesulfobacteriota</taxon>
        <taxon>Desulfovibrionia</taxon>
        <taxon>Desulfovibrionales</taxon>
        <taxon>Desulfonauticaceae</taxon>
        <taxon>Desulfonauticus</taxon>
    </lineage>
</organism>
<comment type="function">
    <text evidence="7">Catalyzes the 2'-O methylation of guanosine at position 18 in tRNA.</text>
</comment>
<dbReference type="SUPFAM" id="SSF75217">
    <property type="entry name" value="alpha/beta knot"/>
    <property type="match status" value="1"/>
</dbReference>
<dbReference type="Pfam" id="PF00588">
    <property type="entry name" value="SpoU_methylase"/>
    <property type="match status" value="1"/>
</dbReference>
<dbReference type="AlphaFoldDB" id="A0A1H0BU27"/>
<keyword evidence="6 7" id="KW-0694">RNA-binding</keyword>
<dbReference type="GO" id="GO:0141100">
    <property type="term" value="F:tRNA (guanine(18)-2'-O)-methyltransferase activity"/>
    <property type="evidence" value="ECO:0007669"/>
    <property type="project" value="UniProtKB-UniRule"/>
</dbReference>
<comment type="catalytic activity">
    <reaction evidence="7">
        <text>guanosine(18) in tRNA + S-adenosyl-L-methionine = 2'-O-methylguanosine(18) in tRNA + S-adenosyl-L-homocysteine + H(+)</text>
        <dbReference type="Rhea" id="RHEA:20077"/>
        <dbReference type="Rhea" id="RHEA-COMP:10190"/>
        <dbReference type="Rhea" id="RHEA-COMP:10192"/>
        <dbReference type="ChEBI" id="CHEBI:15378"/>
        <dbReference type="ChEBI" id="CHEBI:57856"/>
        <dbReference type="ChEBI" id="CHEBI:59789"/>
        <dbReference type="ChEBI" id="CHEBI:74269"/>
        <dbReference type="ChEBI" id="CHEBI:74445"/>
        <dbReference type="EC" id="2.1.1.34"/>
    </reaction>
</comment>
<dbReference type="InterPro" id="IPR029026">
    <property type="entry name" value="tRNA_m1G_MTases_N"/>
</dbReference>
<dbReference type="PANTHER" id="PTHR43453:SF1">
    <property type="entry name" value="TRNA_RRNA METHYLTRANSFERASE SPOU TYPE DOMAIN-CONTAINING PROTEIN"/>
    <property type="match status" value="1"/>
</dbReference>
<keyword evidence="2 7" id="KW-0489">Methyltransferase</keyword>
<evidence type="ECO:0000256" key="5">
    <source>
        <dbReference type="ARBA" id="ARBA00022694"/>
    </source>
</evidence>
<dbReference type="EC" id="2.1.1.34" evidence="7"/>
<feature type="domain" description="tRNA/rRNA methyltransferase SpoU type" evidence="8">
    <location>
        <begin position="27"/>
        <end position="167"/>
    </location>
</feature>
<sequence length="199" mass="22758">MKNIWDTLTPQRQQKIKKVLSTRQKTLSLVLNNIHDPHNVSAILRSCDAFGVPEVHLLYTQEAFPVLGRKSSASAKKWVKTVRHTNPSSMITFLSKQGFKLIRTGFSKQAKKIIDIDFTQPVAVILGNEHRGVEEDLCALVSEELYIPMYGMVQSFNVSVAAAIILYEAWRQRYLQGMYDMPSYSAEELKRLELEWANK</sequence>
<dbReference type="RefSeq" id="WP_434963928.1">
    <property type="nucleotide sequence ID" value="NZ_FNIN01000002.1"/>
</dbReference>
<evidence type="ECO:0000256" key="4">
    <source>
        <dbReference type="ARBA" id="ARBA00022691"/>
    </source>
</evidence>
<comment type="similarity">
    <text evidence="7">Belongs to the class IV-like SAM-binding methyltransferase superfamily. RNA methyltransferase TrmH family.</text>
</comment>
<evidence type="ECO:0000256" key="7">
    <source>
        <dbReference type="HAMAP-Rule" id="MF_02060"/>
    </source>
</evidence>
<evidence type="ECO:0000313" key="9">
    <source>
        <dbReference type="EMBL" id="SDN49107.1"/>
    </source>
</evidence>
<keyword evidence="3 7" id="KW-0808">Transferase</keyword>
<dbReference type="InterPro" id="IPR029028">
    <property type="entry name" value="Alpha/beta_knot_MTases"/>
</dbReference>
<comment type="caution">
    <text evidence="7">Lacks conserved residue(s) required for the propagation of feature annotation.</text>
</comment>
<gene>
    <name evidence="7" type="primary">trmH</name>
    <name evidence="9" type="ORF">SAMN04488516_102290</name>
</gene>
<evidence type="ECO:0000259" key="8">
    <source>
        <dbReference type="Pfam" id="PF00588"/>
    </source>
</evidence>
<evidence type="ECO:0000256" key="3">
    <source>
        <dbReference type="ARBA" id="ARBA00022679"/>
    </source>
</evidence>
<proteinExistence type="inferred from homology"/>
<dbReference type="PANTHER" id="PTHR43453">
    <property type="entry name" value="RRNA METHYLASE-LIKE"/>
    <property type="match status" value="1"/>
</dbReference>
<dbReference type="GO" id="GO:0002938">
    <property type="term" value="P:tRNA guanine ribose methylation"/>
    <property type="evidence" value="ECO:0007669"/>
    <property type="project" value="UniProtKB-UniRule"/>
</dbReference>